<dbReference type="EMBL" id="CP022313">
    <property type="protein sequence ID" value="AXJ04407.1"/>
    <property type="molecule type" value="Genomic_DNA"/>
</dbReference>
<gene>
    <name evidence="1" type="ORF">CFN16_09780</name>
</gene>
<evidence type="ECO:0000313" key="1">
    <source>
        <dbReference type="EMBL" id="AXJ04407.1"/>
    </source>
</evidence>
<dbReference type="Proteomes" id="UP000254535">
    <property type="component" value="Chromosome"/>
</dbReference>
<dbReference type="RefSeq" id="WP_115077301.1">
    <property type="nucleotide sequence ID" value="NZ_CP022313.1"/>
</dbReference>
<proteinExistence type="predicted"/>
<accession>A0A345UVA5</accession>
<sequence length="128" mass="14808">MTAHKCIPTSVWNGLDGTGYNNIAQELESENHSLRKWISLYAIYKYPFTNDPHQYYDFIHQSKNFRYALVIFTIPTETLETSDGVDDRVISIAKIETMNSEAEINALLANLNIDPELFTTPWRCEYPL</sequence>
<reference evidence="1 2" key="1">
    <citation type="submission" date="2017-07" db="EMBL/GenBank/DDBJ databases">
        <title>Genome sequence of Pseudomonas NEP1.</title>
        <authorList>
            <person name="Nascimento F.X."/>
        </authorList>
    </citation>
    <scope>NUCLEOTIDE SEQUENCE [LARGE SCALE GENOMIC DNA]</scope>
    <source>
        <strain evidence="1 2">NEP1</strain>
    </source>
</reference>
<protein>
    <submittedName>
        <fullName evidence="1">Uncharacterized protein</fullName>
    </submittedName>
</protein>
<dbReference type="AlphaFoldDB" id="A0A345UVA5"/>
<name>A0A345UVA5_PSEFL</name>
<organism evidence="1 2">
    <name type="scientific">Pseudomonas fluorescens</name>
    <dbReference type="NCBI Taxonomy" id="294"/>
    <lineage>
        <taxon>Bacteria</taxon>
        <taxon>Pseudomonadati</taxon>
        <taxon>Pseudomonadota</taxon>
        <taxon>Gammaproteobacteria</taxon>
        <taxon>Pseudomonadales</taxon>
        <taxon>Pseudomonadaceae</taxon>
        <taxon>Pseudomonas</taxon>
    </lineage>
</organism>
<evidence type="ECO:0000313" key="2">
    <source>
        <dbReference type="Proteomes" id="UP000254535"/>
    </source>
</evidence>